<comment type="caution">
    <text evidence="4">The sequence shown here is derived from an EMBL/GenBank/DDBJ whole genome shotgun (WGS) entry which is preliminary data.</text>
</comment>
<dbReference type="EMBL" id="LSRX01000443">
    <property type="protein sequence ID" value="OLP97153.1"/>
    <property type="molecule type" value="Genomic_DNA"/>
</dbReference>
<keyword evidence="1" id="KW-0175">Coiled coil</keyword>
<evidence type="ECO:0000256" key="2">
    <source>
        <dbReference type="SAM" id="MobiDB-lite"/>
    </source>
</evidence>
<evidence type="ECO:0000259" key="3">
    <source>
        <dbReference type="Pfam" id="PF05064"/>
    </source>
</evidence>
<dbReference type="Pfam" id="PF05064">
    <property type="entry name" value="Nsp1_C"/>
    <property type="match status" value="1"/>
</dbReference>
<feature type="coiled-coil region" evidence="1">
    <location>
        <begin position="680"/>
        <end position="707"/>
    </location>
</feature>
<dbReference type="AlphaFoldDB" id="A0A1Q9DPQ0"/>
<gene>
    <name evidence="4" type="primary">NUP62</name>
    <name evidence="4" type="ORF">AK812_SmicGene20516</name>
</gene>
<dbReference type="Proteomes" id="UP000186817">
    <property type="component" value="Unassembled WGS sequence"/>
</dbReference>
<evidence type="ECO:0000313" key="5">
    <source>
        <dbReference type="Proteomes" id="UP000186817"/>
    </source>
</evidence>
<sequence length="849" mass="85396">MVGKQGLPSIGNGWQALVVTPSFLSFKVGNHAILVCLFVEKRSGAGSLFGAPAGGGLKCSIRALKTSASGASSGALPAGGAAGSLFGGVDRSSEEALAVVRHLSMTQVMSVRTSGGSLFGSSLAAGGGGGSLFGGTSLFGSSASSTPGMFKPTLNCGAAGLSSGGPRSAGGSLFGGDPSTGGGGGSLFGGTSLFGSSASSTPGMFKPTLNCGAAGLSSGGPRSAGGSLFGGDPSTGGGGGSLFGGTSLFGSSASSTPGMFKPTLNCGCRDCAVLPDFPAVGHGPGTELPDHCGGGGSLFGGGAAGLSSGGPRPRDRASGSGCPQEAASSVVIPQQEVVVEAPSSEAAALAASSVHPAERCLRAGLLAASSAGRPQQVEPPCQAVGPPAAACSAARQRQEEQQGEHPSSAPAVAVELQAVGGFLRSSGGSLFGGAPASGGAAGGASLFGAGSSGDTLSVQTAETFLKWSCKQWVDFSGPPAAACSAARQRQEEQLGEHPSSAPAVVATRSAYSGASMFGGGSGSAGLFGSAASGGATGFSSGGTAGGLGFGAAGAAAGAGGELQQARATVIEHRKVSDLLRMWEERIQKQAQHFDAFAEQILRFDTDVIANAAKVKVLREEHAQLKARQELADRSIQQIWEQQDSLGRLLASLTEALRTQPQQADEAAGSAAAPVRAHQRSLGLTMQLDELERQAEDLARETGKVQSNLYKEPLTTVVRVLDAHASALDAIQNQAQNDVIRKKAGGSKKEQTDEDVEFKKKQAEEKKAMAAAAKVRWSRESIETAGLGENATQLADVFESTNWERGLKPQRVYHRRSGQEDVEAWLSAGDVCSGHRCDKAHMHREGIVLL</sequence>
<name>A0A1Q9DPQ0_SYMMI</name>
<reference evidence="4 5" key="1">
    <citation type="submission" date="2016-02" db="EMBL/GenBank/DDBJ databases">
        <title>Genome analysis of coral dinoflagellate symbionts highlights evolutionary adaptations to a symbiotic lifestyle.</title>
        <authorList>
            <person name="Aranda M."/>
            <person name="Li Y."/>
            <person name="Liew Y.J."/>
            <person name="Baumgarten S."/>
            <person name="Simakov O."/>
            <person name="Wilson M."/>
            <person name="Piel J."/>
            <person name="Ashoor H."/>
            <person name="Bougouffa S."/>
            <person name="Bajic V.B."/>
            <person name="Ryu T."/>
            <person name="Ravasi T."/>
            <person name="Bayer T."/>
            <person name="Micklem G."/>
            <person name="Kim H."/>
            <person name="Bhak J."/>
            <person name="Lajeunesse T.C."/>
            <person name="Voolstra C.R."/>
        </authorList>
    </citation>
    <scope>NUCLEOTIDE SEQUENCE [LARGE SCALE GENOMIC DNA]</scope>
    <source>
        <strain evidence="4 5">CCMP2467</strain>
    </source>
</reference>
<proteinExistence type="predicted"/>
<evidence type="ECO:0000313" key="4">
    <source>
        <dbReference type="EMBL" id="OLP97153.1"/>
    </source>
</evidence>
<evidence type="ECO:0000256" key="1">
    <source>
        <dbReference type="SAM" id="Coils"/>
    </source>
</evidence>
<organism evidence="4 5">
    <name type="scientific">Symbiodinium microadriaticum</name>
    <name type="common">Dinoflagellate</name>
    <name type="synonym">Zooxanthella microadriatica</name>
    <dbReference type="NCBI Taxonomy" id="2951"/>
    <lineage>
        <taxon>Eukaryota</taxon>
        <taxon>Sar</taxon>
        <taxon>Alveolata</taxon>
        <taxon>Dinophyceae</taxon>
        <taxon>Suessiales</taxon>
        <taxon>Symbiodiniaceae</taxon>
        <taxon>Symbiodinium</taxon>
    </lineage>
</organism>
<keyword evidence="5" id="KW-1185">Reference proteome</keyword>
<dbReference type="InterPro" id="IPR007758">
    <property type="entry name" value="Nucleoporin_NSP1_C"/>
</dbReference>
<feature type="region of interest" description="Disordered" evidence="2">
    <location>
        <begin position="303"/>
        <end position="328"/>
    </location>
</feature>
<feature type="domain" description="Nucleoporin NSP1-like C-terminal" evidence="3">
    <location>
        <begin position="567"/>
        <end position="663"/>
    </location>
</feature>
<dbReference type="OrthoDB" id="344345at2759"/>
<accession>A0A1Q9DPQ0</accession>
<protein>
    <submittedName>
        <fullName evidence="4">Nuclear pore glycoprotein p62</fullName>
    </submittedName>
</protein>